<sequence length="160" mass="18001">MISELVWQKITIDEFDMLRDGDKVLICISGSSSSICLLHLLRQFTRVRGLHVEFGAVTIGESVGLDPRALMLYLRDLGIDFIFEASDPAVSLKTRLSTIARRKGFNVVALGNTLDKLADDVLKRSQSHQTTHFYSRKNPRRLFNSKESSIATFKDLLTNA</sequence>
<dbReference type="Gene3D" id="3.40.50.620">
    <property type="entry name" value="HUPs"/>
    <property type="match status" value="1"/>
</dbReference>
<protein>
    <submittedName>
        <fullName evidence="1">CLUMA_CG019148, isoform A</fullName>
    </submittedName>
</protein>
<dbReference type="Proteomes" id="UP000183832">
    <property type="component" value="Unassembled WGS sequence"/>
</dbReference>
<accession>A0A1J1J218</accession>
<dbReference type="EMBL" id="CVRI01000066">
    <property type="protein sequence ID" value="CRL05986.1"/>
    <property type="molecule type" value="Genomic_DNA"/>
</dbReference>
<reference evidence="1 2" key="1">
    <citation type="submission" date="2015-04" db="EMBL/GenBank/DDBJ databases">
        <authorList>
            <person name="Syromyatnikov M.Y."/>
            <person name="Popov V.N."/>
        </authorList>
    </citation>
    <scope>NUCLEOTIDE SEQUENCE [LARGE SCALE GENOMIC DNA]</scope>
</reference>
<organism evidence="1 2">
    <name type="scientific">Clunio marinus</name>
    <dbReference type="NCBI Taxonomy" id="568069"/>
    <lineage>
        <taxon>Eukaryota</taxon>
        <taxon>Metazoa</taxon>
        <taxon>Ecdysozoa</taxon>
        <taxon>Arthropoda</taxon>
        <taxon>Hexapoda</taxon>
        <taxon>Insecta</taxon>
        <taxon>Pterygota</taxon>
        <taxon>Neoptera</taxon>
        <taxon>Endopterygota</taxon>
        <taxon>Diptera</taxon>
        <taxon>Nematocera</taxon>
        <taxon>Chironomoidea</taxon>
        <taxon>Chironomidae</taxon>
        <taxon>Clunio</taxon>
    </lineage>
</organism>
<proteinExistence type="predicted"/>
<evidence type="ECO:0000313" key="1">
    <source>
        <dbReference type="EMBL" id="CRL05986.1"/>
    </source>
</evidence>
<dbReference type="STRING" id="568069.A0A1J1J218"/>
<dbReference type="PANTHER" id="PTHR43686">
    <property type="entry name" value="SULFURTRANSFERASE-RELATED"/>
    <property type="match status" value="1"/>
</dbReference>
<name>A0A1J1J218_9DIPT</name>
<evidence type="ECO:0000313" key="2">
    <source>
        <dbReference type="Proteomes" id="UP000183832"/>
    </source>
</evidence>
<gene>
    <name evidence="1" type="primary">similar to AGAP003084-PA</name>
    <name evidence="1" type="ORF">CLUMA_CG019148</name>
</gene>
<dbReference type="AlphaFoldDB" id="A0A1J1J218"/>
<keyword evidence="2" id="KW-1185">Reference proteome</keyword>
<dbReference type="PANTHER" id="PTHR43686:SF1">
    <property type="entry name" value="AMINOTRAN_5 DOMAIN-CONTAINING PROTEIN"/>
    <property type="match status" value="1"/>
</dbReference>
<dbReference type="InterPro" id="IPR014729">
    <property type="entry name" value="Rossmann-like_a/b/a_fold"/>
</dbReference>
<dbReference type="OrthoDB" id="420046at2759"/>
<dbReference type="SUPFAM" id="SSF52402">
    <property type="entry name" value="Adenine nucleotide alpha hydrolases-like"/>
    <property type="match status" value="1"/>
</dbReference>